<accession>A0ABS6D6I2</accession>
<comment type="caution">
    <text evidence="1">The sequence shown here is derived from an EMBL/GenBank/DDBJ whole genome shotgun (WGS) entry which is preliminary data.</text>
</comment>
<evidence type="ECO:0000313" key="2">
    <source>
        <dbReference type="Proteomes" id="UP000723714"/>
    </source>
</evidence>
<dbReference type="Proteomes" id="UP000723714">
    <property type="component" value="Unassembled WGS sequence"/>
</dbReference>
<keyword evidence="2" id="KW-1185">Reference proteome</keyword>
<dbReference type="RefSeq" id="WP_216243529.1">
    <property type="nucleotide sequence ID" value="NZ_JABACJ020000016.1"/>
</dbReference>
<organism evidence="1 2">
    <name type="scientific">Faecalicatena faecalis</name>
    <dbReference type="NCBI Taxonomy" id="2726362"/>
    <lineage>
        <taxon>Bacteria</taxon>
        <taxon>Bacillati</taxon>
        <taxon>Bacillota</taxon>
        <taxon>Clostridia</taxon>
        <taxon>Lachnospirales</taxon>
        <taxon>Lachnospiraceae</taxon>
        <taxon>Faecalicatena</taxon>
    </lineage>
</organism>
<proteinExistence type="predicted"/>
<dbReference type="EMBL" id="JABACJ020000016">
    <property type="protein sequence ID" value="MBU3877219.1"/>
    <property type="molecule type" value="Genomic_DNA"/>
</dbReference>
<evidence type="ECO:0000313" key="1">
    <source>
        <dbReference type="EMBL" id="MBU3877219.1"/>
    </source>
</evidence>
<name>A0ABS6D6I2_9FIRM</name>
<sequence length="238" mass="25960">MKKAILTLILAAVLCIPGCGQEKKPSVSTTKEVDQFANDMKEKTGDSVISPSESVTRAISKKWNVIENDDVYVLETDGTGSKNGEEFTFECGFDEENHITLRIQLDQDQEELYAITTDTTGYGINLASLNGGKDISLLPADLEFLDMADERAAGILGEWADESGNGYVFEKDGKMKIKGSDGDTKGTYSVVKNAEGKLLLNLVVSGGTLEFEYTLNDGNTEMELISPGTDTIHHWTKQ</sequence>
<gene>
    <name evidence="1" type="ORF">HGO97_015545</name>
</gene>
<reference evidence="1 2" key="1">
    <citation type="submission" date="2021-06" db="EMBL/GenBank/DDBJ databases">
        <title>Faecalicatena sp. nov. isolated from porcine feces.</title>
        <authorList>
            <person name="Oh B.S."/>
            <person name="Lee J.H."/>
        </authorList>
    </citation>
    <scope>NUCLEOTIDE SEQUENCE [LARGE SCALE GENOMIC DNA]</scope>
    <source>
        <strain evidence="1 2">AGMB00832</strain>
    </source>
</reference>
<evidence type="ECO:0008006" key="3">
    <source>
        <dbReference type="Google" id="ProtNLM"/>
    </source>
</evidence>
<protein>
    <recommendedName>
        <fullName evidence="3">DUF5640 domain-containing protein</fullName>
    </recommendedName>
</protein>